<reference evidence="2" key="1">
    <citation type="submission" date="2021-02" db="EMBL/GenBank/DDBJ databases">
        <title>Genome sequence of Rhodospirillales sp. strain TMPK1 isolated from soil.</title>
        <authorList>
            <person name="Nakai R."/>
            <person name="Kusada H."/>
            <person name="Tamaki H."/>
        </authorList>
    </citation>
    <scope>NUCLEOTIDE SEQUENCE</scope>
    <source>
        <strain evidence="2">TMPK1</strain>
    </source>
</reference>
<protein>
    <recommendedName>
        <fullName evidence="4">DUF2066 domain-containing protein</fullName>
    </recommendedName>
</protein>
<gene>
    <name evidence="2" type="ORF">TMPK1_15740</name>
</gene>
<comment type="caution">
    <text evidence="2">The sequence shown here is derived from an EMBL/GenBank/DDBJ whole genome shotgun (WGS) entry which is preliminary data.</text>
</comment>
<dbReference type="InterPro" id="IPR018642">
    <property type="entry name" value="DUF2066"/>
</dbReference>
<dbReference type="EMBL" id="BOPV01000001">
    <property type="protein sequence ID" value="GIL39337.1"/>
    <property type="molecule type" value="Genomic_DNA"/>
</dbReference>
<feature type="signal peptide" evidence="1">
    <location>
        <begin position="1"/>
        <end position="34"/>
    </location>
</feature>
<dbReference type="Pfam" id="PF09839">
    <property type="entry name" value="DUF2066"/>
    <property type="match status" value="1"/>
</dbReference>
<sequence>MTPKRIALSRFWGFFALILLLLAPILSLPGAARADDPWEVRDITVDASADSAVAARDKAIAQGYARAFDKLAERLVANQGAAPHPDLAQLDSMVRDFEVQTERGSATRWIGTLTVRFRPDRTQAYLSRNGAKIAAGALEAPPAGETTLAGVEPWSGPAQRFGLVLPIASLADWTSARDALQRTPGAKKVELMGLARNEARVAIEYAGDVERLRLALQQTGFALGAPINVGANNAAGTFQLARGGAPASSNTN</sequence>
<evidence type="ECO:0000256" key="1">
    <source>
        <dbReference type="SAM" id="SignalP"/>
    </source>
</evidence>
<organism evidence="2 3">
    <name type="scientific">Roseiterribacter gracilis</name>
    <dbReference type="NCBI Taxonomy" id="2812848"/>
    <lineage>
        <taxon>Bacteria</taxon>
        <taxon>Pseudomonadati</taxon>
        <taxon>Pseudomonadota</taxon>
        <taxon>Alphaproteobacteria</taxon>
        <taxon>Rhodospirillales</taxon>
        <taxon>Roseiterribacteraceae</taxon>
        <taxon>Roseiterribacter</taxon>
    </lineage>
</organism>
<evidence type="ECO:0000313" key="3">
    <source>
        <dbReference type="Proteomes" id="UP000681075"/>
    </source>
</evidence>
<proteinExistence type="predicted"/>
<evidence type="ECO:0000313" key="2">
    <source>
        <dbReference type="EMBL" id="GIL39337.1"/>
    </source>
</evidence>
<name>A0A8S8XDE6_9PROT</name>
<dbReference type="Proteomes" id="UP000681075">
    <property type="component" value="Unassembled WGS sequence"/>
</dbReference>
<keyword evidence="3" id="KW-1185">Reference proteome</keyword>
<keyword evidence="1" id="KW-0732">Signal</keyword>
<dbReference type="RefSeq" id="WP_420242446.1">
    <property type="nucleotide sequence ID" value="NZ_BOPV01000001.1"/>
</dbReference>
<dbReference type="AlphaFoldDB" id="A0A8S8XDE6"/>
<evidence type="ECO:0008006" key="4">
    <source>
        <dbReference type="Google" id="ProtNLM"/>
    </source>
</evidence>
<feature type="chain" id="PRO_5035739973" description="DUF2066 domain-containing protein" evidence="1">
    <location>
        <begin position="35"/>
        <end position="252"/>
    </location>
</feature>
<accession>A0A8S8XDE6</accession>